<evidence type="ECO:0000313" key="3">
    <source>
        <dbReference type="EMBL" id="KAF1982495.1"/>
    </source>
</evidence>
<dbReference type="Gene3D" id="1.25.40.10">
    <property type="entry name" value="Tetratricopeptide repeat domain"/>
    <property type="match status" value="2"/>
</dbReference>
<feature type="region of interest" description="Disordered" evidence="1">
    <location>
        <begin position="173"/>
        <end position="200"/>
    </location>
</feature>
<proteinExistence type="predicted"/>
<feature type="domain" description="NB-ARC" evidence="2">
    <location>
        <begin position="81"/>
        <end position="238"/>
    </location>
</feature>
<organism evidence="3 4">
    <name type="scientific">Aulographum hederae CBS 113979</name>
    <dbReference type="NCBI Taxonomy" id="1176131"/>
    <lineage>
        <taxon>Eukaryota</taxon>
        <taxon>Fungi</taxon>
        <taxon>Dikarya</taxon>
        <taxon>Ascomycota</taxon>
        <taxon>Pezizomycotina</taxon>
        <taxon>Dothideomycetes</taxon>
        <taxon>Pleosporomycetidae</taxon>
        <taxon>Aulographales</taxon>
        <taxon>Aulographaceae</taxon>
    </lineage>
</organism>
<name>A0A6G1GNI6_9PEZI</name>
<evidence type="ECO:0000256" key="1">
    <source>
        <dbReference type="SAM" id="MobiDB-lite"/>
    </source>
</evidence>
<dbReference type="Pfam" id="PF13424">
    <property type="entry name" value="TPR_12"/>
    <property type="match status" value="1"/>
</dbReference>
<dbReference type="EMBL" id="ML977183">
    <property type="protein sequence ID" value="KAF1982495.1"/>
    <property type="molecule type" value="Genomic_DNA"/>
</dbReference>
<dbReference type="SMART" id="SM00028">
    <property type="entry name" value="TPR"/>
    <property type="match status" value="3"/>
</dbReference>
<dbReference type="PANTHER" id="PTHR46082">
    <property type="entry name" value="ATP/GTP-BINDING PROTEIN-RELATED"/>
    <property type="match status" value="1"/>
</dbReference>
<feature type="region of interest" description="Disordered" evidence="1">
    <location>
        <begin position="455"/>
        <end position="489"/>
    </location>
</feature>
<dbReference type="GO" id="GO:0043531">
    <property type="term" value="F:ADP binding"/>
    <property type="evidence" value="ECO:0007669"/>
    <property type="project" value="InterPro"/>
</dbReference>
<dbReference type="AlphaFoldDB" id="A0A6G1GNI6"/>
<feature type="compositionally biased region" description="Polar residues" evidence="1">
    <location>
        <begin position="474"/>
        <end position="489"/>
    </location>
</feature>
<evidence type="ECO:0000313" key="4">
    <source>
        <dbReference type="Proteomes" id="UP000800041"/>
    </source>
</evidence>
<dbReference type="InterPro" id="IPR011990">
    <property type="entry name" value="TPR-like_helical_dom_sf"/>
</dbReference>
<dbReference type="Proteomes" id="UP000800041">
    <property type="component" value="Unassembled WGS sequence"/>
</dbReference>
<reference evidence="3" key="1">
    <citation type="journal article" date="2020" name="Stud. Mycol.">
        <title>101 Dothideomycetes genomes: a test case for predicting lifestyles and emergence of pathogens.</title>
        <authorList>
            <person name="Haridas S."/>
            <person name="Albert R."/>
            <person name="Binder M."/>
            <person name="Bloem J."/>
            <person name="Labutti K."/>
            <person name="Salamov A."/>
            <person name="Andreopoulos B."/>
            <person name="Baker S."/>
            <person name="Barry K."/>
            <person name="Bills G."/>
            <person name="Bluhm B."/>
            <person name="Cannon C."/>
            <person name="Castanera R."/>
            <person name="Culley D."/>
            <person name="Daum C."/>
            <person name="Ezra D."/>
            <person name="Gonzalez J."/>
            <person name="Henrissat B."/>
            <person name="Kuo A."/>
            <person name="Liang C."/>
            <person name="Lipzen A."/>
            <person name="Lutzoni F."/>
            <person name="Magnuson J."/>
            <person name="Mondo S."/>
            <person name="Nolan M."/>
            <person name="Ohm R."/>
            <person name="Pangilinan J."/>
            <person name="Park H.-J."/>
            <person name="Ramirez L."/>
            <person name="Alfaro M."/>
            <person name="Sun H."/>
            <person name="Tritt A."/>
            <person name="Yoshinaga Y."/>
            <person name="Zwiers L.-H."/>
            <person name="Turgeon B."/>
            <person name="Goodwin S."/>
            <person name="Spatafora J."/>
            <person name="Crous P."/>
            <person name="Grigoriev I."/>
        </authorList>
    </citation>
    <scope>NUCLEOTIDE SEQUENCE</scope>
    <source>
        <strain evidence="3">CBS 113979</strain>
    </source>
</reference>
<dbReference type="InterPro" id="IPR053137">
    <property type="entry name" value="NLR-like"/>
</dbReference>
<dbReference type="SUPFAM" id="SSF48452">
    <property type="entry name" value="TPR-like"/>
    <property type="match status" value="1"/>
</dbReference>
<evidence type="ECO:0000259" key="2">
    <source>
        <dbReference type="Pfam" id="PF00931"/>
    </source>
</evidence>
<dbReference type="Pfam" id="PF13374">
    <property type="entry name" value="TPR_10"/>
    <property type="match status" value="2"/>
</dbReference>
<protein>
    <submittedName>
        <fullName evidence="3">TPR-like protein</fullName>
    </submittedName>
</protein>
<dbReference type="Gene3D" id="3.40.50.300">
    <property type="entry name" value="P-loop containing nucleotide triphosphate hydrolases"/>
    <property type="match status" value="1"/>
</dbReference>
<gene>
    <name evidence="3" type="ORF">K402DRAFT_466636</name>
</gene>
<dbReference type="InterPro" id="IPR027417">
    <property type="entry name" value="P-loop_NTPase"/>
</dbReference>
<sequence length="894" mass="100225">MPSYPQPGHQSISGISTTNGAQTVTGIVHGNVTNNGVLARPAPVAPKRVFTVPFRRDPDFIDRGDILARIDEICSQPAGRAALVGVGGVGKSQLAIEHAYRVKKHSPETRIFWVYASNAGRLQEAYKGIAQTLKLPGSEEATANNYKLVFDWLSNDDNGTWLMIIDNADDFKTASSDGEGSPHASLADYPPPQSANGSVLMTSRRKDIARQMVDREQDIIEISPMTNCEGTQLLRRKLRRKDPSDAAAEQLLNELDHFPLAISQAAAYINKNEHMSVLGYLFLFRNRREKLMKDPFPDPRRDKQASNAVFTTFQMSFEAIRAERPSAADLLSFMSVFNRQGIPGFMLRYYQDGSRNVGYANEVNLSQPLSRRKVPTEDNKRKRLVRALTKTLPSRQKQNTIPESSREPQNRPQNTAITRNGGDPSSWKPNQELDEELEADLAMLTSFSLISFTSDERDRAMPSSDARSVPGNENHATTYESPTNHSSGSGRLLDHQVLAMHGLVQQATREWLASESTEEGWFGRLTSAMAEELPNGWKYGTWDKCRTLLPHVQSMAERKPSQESNNREWVVLLRDAAYYLCLQGLYSQAEELARKSLDGCKKCFDLKEFDNASVVDVLGHIAYAKGDRSESEKWYRRALMIVTSSEGTSHPRAMGHMGNLASALRRQGKLAEAEEMLRQALAASKKALGVGHPDSLCGMRELALVLSKQGKYDEAEAMARTALAGMENVQGKEHIHTIRSVQVFARILHAQPEVPFAEVEKLYKRALAGFEKCYGPDHVSKMWTVFRLALLLQQQDRFAEAGTLYRRACAGYERFYGVEGVWTLGSVYGLALVLHQQQRFEDAGSLYERACAGYEKTLDGDYDKTMACMEDFSKLLEKQAPTSWFLDHYRDYLY</sequence>
<dbReference type="PANTHER" id="PTHR46082:SF6">
    <property type="entry name" value="AAA+ ATPASE DOMAIN-CONTAINING PROTEIN-RELATED"/>
    <property type="match status" value="1"/>
</dbReference>
<dbReference type="Pfam" id="PF00931">
    <property type="entry name" value="NB-ARC"/>
    <property type="match status" value="1"/>
</dbReference>
<dbReference type="InterPro" id="IPR019734">
    <property type="entry name" value="TPR_rpt"/>
</dbReference>
<dbReference type="SUPFAM" id="SSF52540">
    <property type="entry name" value="P-loop containing nucleoside triphosphate hydrolases"/>
    <property type="match status" value="1"/>
</dbReference>
<dbReference type="InterPro" id="IPR002182">
    <property type="entry name" value="NB-ARC"/>
</dbReference>
<dbReference type="OrthoDB" id="20872at2759"/>
<accession>A0A6G1GNI6</accession>
<feature type="compositionally biased region" description="Polar residues" evidence="1">
    <location>
        <begin position="391"/>
        <end position="403"/>
    </location>
</feature>
<feature type="region of interest" description="Disordered" evidence="1">
    <location>
        <begin position="388"/>
        <end position="430"/>
    </location>
</feature>
<keyword evidence="4" id="KW-1185">Reference proteome</keyword>